<feature type="region of interest" description="Disordered" evidence="1">
    <location>
        <begin position="44"/>
        <end position="70"/>
    </location>
</feature>
<accession>A0A6J5KLB0</accession>
<evidence type="ECO:0000256" key="1">
    <source>
        <dbReference type="SAM" id="MobiDB-lite"/>
    </source>
</evidence>
<organism evidence="2">
    <name type="scientific">uncultured Caudovirales phage</name>
    <dbReference type="NCBI Taxonomy" id="2100421"/>
    <lineage>
        <taxon>Viruses</taxon>
        <taxon>Duplodnaviria</taxon>
        <taxon>Heunggongvirae</taxon>
        <taxon>Uroviricota</taxon>
        <taxon>Caudoviricetes</taxon>
        <taxon>Peduoviridae</taxon>
        <taxon>Maltschvirus</taxon>
        <taxon>Maltschvirus maltsch</taxon>
    </lineage>
</organism>
<sequence>MPKYSVIFDTSRNGVLSFSAEDDNEAIRTYEHLLTGEVYLDELDDPQEQTEDSSSTFYELRNDRGKLLAE</sequence>
<proteinExistence type="predicted"/>
<gene>
    <name evidence="2" type="ORF">UFOVP27_27</name>
</gene>
<name>A0A6J5KLB0_9CAUD</name>
<dbReference type="EMBL" id="LR796157">
    <property type="protein sequence ID" value="CAB4121946.1"/>
    <property type="molecule type" value="Genomic_DNA"/>
</dbReference>
<reference evidence="2" key="1">
    <citation type="submission" date="2020-04" db="EMBL/GenBank/DDBJ databases">
        <authorList>
            <person name="Chiriac C."/>
            <person name="Salcher M."/>
            <person name="Ghai R."/>
            <person name="Kavagutti S V."/>
        </authorList>
    </citation>
    <scope>NUCLEOTIDE SEQUENCE</scope>
</reference>
<protein>
    <submittedName>
        <fullName evidence="2">Uncharacterized protein</fullName>
    </submittedName>
</protein>
<feature type="compositionally biased region" description="Basic and acidic residues" evidence="1">
    <location>
        <begin position="60"/>
        <end position="70"/>
    </location>
</feature>
<evidence type="ECO:0000313" key="2">
    <source>
        <dbReference type="EMBL" id="CAB4121946.1"/>
    </source>
</evidence>